<gene>
    <name evidence="1" type="ORF">METZ01_LOCUS435672</name>
</gene>
<protein>
    <submittedName>
        <fullName evidence="1">Uncharacterized protein</fullName>
    </submittedName>
</protein>
<evidence type="ECO:0000313" key="1">
    <source>
        <dbReference type="EMBL" id="SVD82818.1"/>
    </source>
</evidence>
<feature type="non-terminal residue" evidence="1">
    <location>
        <position position="37"/>
    </location>
</feature>
<name>A0A382YJX4_9ZZZZ</name>
<organism evidence="1">
    <name type="scientific">marine metagenome</name>
    <dbReference type="NCBI Taxonomy" id="408172"/>
    <lineage>
        <taxon>unclassified sequences</taxon>
        <taxon>metagenomes</taxon>
        <taxon>ecological metagenomes</taxon>
    </lineage>
</organism>
<dbReference type="EMBL" id="UINC01175930">
    <property type="protein sequence ID" value="SVD82818.1"/>
    <property type="molecule type" value="Genomic_DNA"/>
</dbReference>
<dbReference type="AlphaFoldDB" id="A0A382YJX4"/>
<sequence>MISKLIKKFYNEDVEDFCTRLLYFFNTIDSFFIFAGV</sequence>
<proteinExistence type="predicted"/>
<reference evidence="1" key="1">
    <citation type="submission" date="2018-05" db="EMBL/GenBank/DDBJ databases">
        <authorList>
            <person name="Lanie J.A."/>
            <person name="Ng W.-L."/>
            <person name="Kazmierczak K.M."/>
            <person name="Andrzejewski T.M."/>
            <person name="Davidsen T.M."/>
            <person name="Wayne K.J."/>
            <person name="Tettelin H."/>
            <person name="Glass J.I."/>
            <person name="Rusch D."/>
            <person name="Podicherti R."/>
            <person name="Tsui H.-C.T."/>
            <person name="Winkler M.E."/>
        </authorList>
    </citation>
    <scope>NUCLEOTIDE SEQUENCE</scope>
</reference>
<feature type="non-terminal residue" evidence="1">
    <location>
        <position position="1"/>
    </location>
</feature>
<accession>A0A382YJX4</accession>